<feature type="transmembrane region" description="Helical" evidence="1">
    <location>
        <begin position="31"/>
        <end position="51"/>
    </location>
</feature>
<feature type="transmembrane region" description="Helical" evidence="1">
    <location>
        <begin position="57"/>
        <end position="76"/>
    </location>
</feature>
<keyword evidence="3" id="KW-1185">Reference proteome</keyword>
<feature type="transmembrane region" description="Helical" evidence="1">
    <location>
        <begin position="119"/>
        <end position="136"/>
    </location>
</feature>
<feature type="transmembrane region" description="Helical" evidence="1">
    <location>
        <begin position="183"/>
        <end position="204"/>
    </location>
</feature>
<sequence length="226" mass="26207">MIKISSNTKRRDIPDHIKEGLAPFPVYQIKFMVGTFTFLMLDLVILLPLLFPVYKTVLFVTIPPMVIMSIWAVWLLLRKPENTEMESLLFLGFIGIVGSFCYFVLTMKYHYMSGIQSPIYYIAMFIVYLAMIYYFVRNEHKKYSSLKEKQAKQTPAWHYTVAAIGPGAGYIFAQYLMGLAPSMVLIIMSLVFFGISIVFMFILARGFHKYFLLNKIFNTQLFIISD</sequence>
<feature type="transmembrane region" description="Helical" evidence="1">
    <location>
        <begin position="88"/>
        <end position="107"/>
    </location>
</feature>
<keyword evidence="1" id="KW-0472">Membrane</keyword>
<dbReference type="RefSeq" id="WP_072581126.1">
    <property type="nucleotide sequence ID" value="NZ_CP016020.1"/>
</dbReference>
<reference evidence="2 3" key="1">
    <citation type="journal article" date="2016" name="Sci. Rep.">
        <title>Complete genome sequence and transcriptomic analysis of a novel marine strain Bacillus weihaiensis reveals the mechanism of brown algae degradation.</title>
        <authorList>
            <person name="Zhu Y."/>
            <person name="Chen P."/>
            <person name="Bao Y."/>
            <person name="Men Y."/>
            <person name="Zeng Y."/>
            <person name="Yang J."/>
            <person name="Sun J."/>
            <person name="Sun Y."/>
        </authorList>
    </citation>
    <scope>NUCLEOTIDE SEQUENCE [LARGE SCALE GENOMIC DNA]</scope>
    <source>
        <strain evidence="2 3">Alg07</strain>
    </source>
</reference>
<dbReference type="KEGG" id="bwh:A9C19_17195"/>
<accession>A0A1L3MVH0</accession>
<proteinExistence type="predicted"/>
<keyword evidence="1" id="KW-1133">Transmembrane helix</keyword>
<keyword evidence="1" id="KW-0812">Transmembrane</keyword>
<organism evidence="2 3">
    <name type="scientific">Bacillus weihaiensis</name>
    <dbReference type="NCBI Taxonomy" id="1547283"/>
    <lineage>
        <taxon>Bacteria</taxon>
        <taxon>Bacillati</taxon>
        <taxon>Bacillota</taxon>
        <taxon>Bacilli</taxon>
        <taxon>Bacillales</taxon>
        <taxon>Bacillaceae</taxon>
        <taxon>Bacillus</taxon>
    </lineage>
</organism>
<evidence type="ECO:0000256" key="1">
    <source>
        <dbReference type="SAM" id="Phobius"/>
    </source>
</evidence>
<dbReference type="AlphaFoldDB" id="A0A1L3MVH0"/>
<dbReference type="EMBL" id="CP016020">
    <property type="protein sequence ID" value="APH06326.1"/>
    <property type="molecule type" value="Genomic_DNA"/>
</dbReference>
<protein>
    <submittedName>
        <fullName evidence="2">Uncharacterized protein</fullName>
    </submittedName>
</protein>
<feature type="transmembrane region" description="Helical" evidence="1">
    <location>
        <begin position="156"/>
        <end position="177"/>
    </location>
</feature>
<evidence type="ECO:0000313" key="3">
    <source>
        <dbReference type="Proteomes" id="UP000181936"/>
    </source>
</evidence>
<dbReference type="Proteomes" id="UP000181936">
    <property type="component" value="Chromosome"/>
</dbReference>
<name>A0A1L3MVH0_9BACI</name>
<gene>
    <name evidence="2" type="ORF">A9C19_17195</name>
</gene>
<dbReference type="OrthoDB" id="2847560at2"/>
<evidence type="ECO:0000313" key="2">
    <source>
        <dbReference type="EMBL" id="APH06326.1"/>
    </source>
</evidence>